<reference evidence="4 5" key="1">
    <citation type="journal article" date="2024" name="bioRxiv">
        <title>Comparative genomics of Cryptococcus and Kwoniella reveals pathogenesis evolution and contrasting karyotype dynamics via intercentromeric recombination or chromosome fusion.</title>
        <authorList>
            <person name="Coelho M.A."/>
            <person name="David-Palma M."/>
            <person name="Shea T."/>
            <person name="Bowers K."/>
            <person name="McGinley-Smith S."/>
            <person name="Mohammad A.W."/>
            <person name="Gnirke A."/>
            <person name="Yurkov A.M."/>
            <person name="Nowrousian M."/>
            <person name="Sun S."/>
            <person name="Cuomo C.A."/>
            <person name="Heitman J."/>
        </authorList>
    </citation>
    <scope>NUCLEOTIDE SEQUENCE [LARGE SCALE GENOMIC DNA]</scope>
    <source>
        <strain evidence="4 5">CBS 13917</strain>
    </source>
</reference>
<proteinExistence type="inferred from homology"/>
<dbReference type="GeneID" id="92181045"/>
<dbReference type="CDD" id="cd02989">
    <property type="entry name" value="Phd_like_TxnDC9"/>
    <property type="match status" value="1"/>
</dbReference>
<protein>
    <recommendedName>
        <fullName evidence="3">Phosducin domain-containing protein</fullName>
    </recommendedName>
</protein>
<organism evidence="4 5">
    <name type="scientific">Kwoniella newhampshirensis</name>
    <dbReference type="NCBI Taxonomy" id="1651941"/>
    <lineage>
        <taxon>Eukaryota</taxon>
        <taxon>Fungi</taxon>
        <taxon>Dikarya</taxon>
        <taxon>Basidiomycota</taxon>
        <taxon>Agaricomycotina</taxon>
        <taxon>Tremellomycetes</taxon>
        <taxon>Tremellales</taxon>
        <taxon>Cryptococcaceae</taxon>
        <taxon>Kwoniella</taxon>
    </lineage>
</organism>
<evidence type="ECO:0000256" key="1">
    <source>
        <dbReference type="ARBA" id="ARBA00009686"/>
    </source>
</evidence>
<evidence type="ECO:0000313" key="5">
    <source>
        <dbReference type="Proteomes" id="UP001388673"/>
    </source>
</evidence>
<keyword evidence="5" id="KW-1185">Reference proteome</keyword>
<evidence type="ECO:0000256" key="2">
    <source>
        <dbReference type="SAM" id="MobiDB-lite"/>
    </source>
</evidence>
<sequence length="237" mass="26510">MSGPPSPTLSDSALLDSLEEAGYDLATDRERRLEALQAEVRKVQSLRETEYGRVVTHGDEKSLIERMSKEKYCLIHFFHPGFARCKIMDDRLSDLAPQHPHTLFLRAAVENVPFLVTKMGVQVLPCVLCFVDGRAVDRLIGFEDLGDSDHFTVKMLEFRLKQTGVLPTGELSLANHISSSLLTKSKQHSESDRSDSDEDDTDRRRRQNAKAGVGSRKGKVGIRNGLAGKGQDEDEDW</sequence>
<feature type="region of interest" description="Disordered" evidence="2">
    <location>
        <begin position="182"/>
        <end position="237"/>
    </location>
</feature>
<dbReference type="InterPro" id="IPR036249">
    <property type="entry name" value="Thioredoxin-like_sf"/>
</dbReference>
<dbReference type="PANTHER" id="PTHR21148">
    <property type="entry name" value="THIOREDOXIN DOMAIN-CONTAINING PROTEIN 9"/>
    <property type="match status" value="1"/>
</dbReference>
<dbReference type="KEGG" id="kne:92181045"/>
<evidence type="ECO:0000313" key="4">
    <source>
        <dbReference type="EMBL" id="KAK8853086.1"/>
    </source>
</evidence>
<comment type="caution">
    <text evidence="4">The sequence shown here is derived from an EMBL/GenBank/DDBJ whole genome shotgun (WGS) entry which is preliminary data.</text>
</comment>
<name>A0AAW0YQB1_9TREE</name>
<dbReference type="InterPro" id="IPR024253">
    <property type="entry name" value="Phosducin_thioredoxin-like_dom"/>
</dbReference>
<accession>A0AAW0YQB1</accession>
<dbReference type="SUPFAM" id="SSF52833">
    <property type="entry name" value="Thioredoxin-like"/>
    <property type="match status" value="1"/>
</dbReference>
<evidence type="ECO:0000259" key="3">
    <source>
        <dbReference type="Pfam" id="PF02114"/>
    </source>
</evidence>
<feature type="domain" description="Phosducin" evidence="3">
    <location>
        <begin position="62"/>
        <end position="186"/>
    </location>
</feature>
<dbReference type="Proteomes" id="UP001388673">
    <property type="component" value="Unassembled WGS sequence"/>
</dbReference>
<comment type="similarity">
    <text evidence="1">Belongs to the phosducin family.</text>
</comment>
<dbReference type="Pfam" id="PF02114">
    <property type="entry name" value="Phosducin"/>
    <property type="match status" value="1"/>
</dbReference>
<dbReference type="RefSeq" id="XP_066802272.1">
    <property type="nucleotide sequence ID" value="XM_066946893.1"/>
</dbReference>
<gene>
    <name evidence="4" type="ORF">IAR55_003787</name>
</gene>
<dbReference type="EMBL" id="JBCAWK010000007">
    <property type="protein sequence ID" value="KAK8853086.1"/>
    <property type="molecule type" value="Genomic_DNA"/>
</dbReference>
<dbReference type="Gene3D" id="3.40.30.10">
    <property type="entry name" value="Glutaredoxin"/>
    <property type="match status" value="1"/>
</dbReference>
<dbReference type="AlphaFoldDB" id="A0AAW0YQB1"/>